<evidence type="ECO:0000313" key="7">
    <source>
        <dbReference type="Proteomes" id="UP000799118"/>
    </source>
</evidence>
<evidence type="ECO:0000256" key="1">
    <source>
        <dbReference type="ARBA" id="ARBA00023125"/>
    </source>
</evidence>
<dbReference type="InterPro" id="IPR036910">
    <property type="entry name" value="HMG_box_dom_sf"/>
</dbReference>
<keyword evidence="1 3" id="KW-0238">DNA-binding</keyword>
<dbReference type="InterPro" id="IPR009071">
    <property type="entry name" value="HMG_box_dom"/>
</dbReference>
<feature type="domain" description="HMG box" evidence="5">
    <location>
        <begin position="1"/>
        <end position="62"/>
    </location>
</feature>
<feature type="compositionally biased region" description="Basic and acidic residues" evidence="4">
    <location>
        <begin position="44"/>
        <end position="54"/>
    </location>
</feature>
<dbReference type="OrthoDB" id="6247875at2759"/>
<sequence>MCFRSQFWVEEKDRPTHEKDHRQVSRIAGNAWRMLTQEEREPYKEMAQQRKMEHAAQYPGYKYAPSSRKSDKPRKKATRDSRAEKAKCDKIVEE</sequence>
<evidence type="ECO:0000256" key="2">
    <source>
        <dbReference type="ARBA" id="ARBA00023242"/>
    </source>
</evidence>
<feature type="non-terminal residue" evidence="6">
    <location>
        <position position="94"/>
    </location>
</feature>
<organism evidence="6 7">
    <name type="scientific">Gymnopus androsaceus JB14</name>
    <dbReference type="NCBI Taxonomy" id="1447944"/>
    <lineage>
        <taxon>Eukaryota</taxon>
        <taxon>Fungi</taxon>
        <taxon>Dikarya</taxon>
        <taxon>Basidiomycota</taxon>
        <taxon>Agaricomycotina</taxon>
        <taxon>Agaricomycetes</taxon>
        <taxon>Agaricomycetidae</taxon>
        <taxon>Agaricales</taxon>
        <taxon>Marasmiineae</taxon>
        <taxon>Omphalotaceae</taxon>
        <taxon>Gymnopus</taxon>
    </lineage>
</organism>
<evidence type="ECO:0000256" key="4">
    <source>
        <dbReference type="SAM" id="MobiDB-lite"/>
    </source>
</evidence>
<dbReference type="GO" id="GO:0005634">
    <property type="term" value="C:nucleus"/>
    <property type="evidence" value="ECO:0007669"/>
    <property type="project" value="UniProtKB-UniRule"/>
</dbReference>
<dbReference type="EMBL" id="ML769388">
    <property type="protein sequence ID" value="KAE9409339.1"/>
    <property type="molecule type" value="Genomic_DNA"/>
</dbReference>
<dbReference type="GO" id="GO:0000981">
    <property type="term" value="F:DNA-binding transcription factor activity, RNA polymerase II-specific"/>
    <property type="evidence" value="ECO:0007669"/>
    <property type="project" value="TreeGrafter"/>
</dbReference>
<dbReference type="Proteomes" id="UP000799118">
    <property type="component" value="Unassembled WGS sequence"/>
</dbReference>
<dbReference type="Pfam" id="PF00505">
    <property type="entry name" value="HMG_box"/>
    <property type="match status" value="1"/>
</dbReference>
<name>A0A6A4IFJ9_9AGAR</name>
<dbReference type="Gene3D" id="1.10.30.10">
    <property type="entry name" value="High mobility group box domain"/>
    <property type="match status" value="1"/>
</dbReference>
<dbReference type="PROSITE" id="PS50118">
    <property type="entry name" value="HMG_BOX_2"/>
    <property type="match status" value="1"/>
</dbReference>
<proteinExistence type="predicted"/>
<accession>A0A6A4IFJ9</accession>
<gene>
    <name evidence="6" type="ORF">BT96DRAFT_787269</name>
</gene>
<feature type="DNA-binding region" description="HMG box" evidence="3">
    <location>
        <begin position="1"/>
        <end position="62"/>
    </location>
</feature>
<feature type="region of interest" description="Disordered" evidence="4">
    <location>
        <begin position="44"/>
        <end position="94"/>
    </location>
</feature>
<dbReference type="SUPFAM" id="SSF47095">
    <property type="entry name" value="HMG-box"/>
    <property type="match status" value="1"/>
</dbReference>
<dbReference type="PANTHER" id="PTHR45789">
    <property type="entry name" value="FI18025P1"/>
    <property type="match status" value="1"/>
</dbReference>
<keyword evidence="2 3" id="KW-0539">Nucleus</keyword>
<dbReference type="AlphaFoldDB" id="A0A6A4IFJ9"/>
<dbReference type="InterPro" id="IPR051356">
    <property type="entry name" value="SOX/SOX-like_TF"/>
</dbReference>
<dbReference type="SMART" id="SM00398">
    <property type="entry name" value="HMG"/>
    <property type="match status" value="1"/>
</dbReference>
<dbReference type="PANTHER" id="PTHR45789:SF2">
    <property type="entry name" value="FI18025P1"/>
    <property type="match status" value="1"/>
</dbReference>
<feature type="compositionally biased region" description="Basic and acidic residues" evidence="4">
    <location>
        <begin position="78"/>
        <end position="94"/>
    </location>
</feature>
<dbReference type="GO" id="GO:0000978">
    <property type="term" value="F:RNA polymerase II cis-regulatory region sequence-specific DNA binding"/>
    <property type="evidence" value="ECO:0007669"/>
    <property type="project" value="TreeGrafter"/>
</dbReference>
<reference evidence="6" key="1">
    <citation type="journal article" date="2019" name="Environ. Microbiol.">
        <title>Fungal ecological strategies reflected in gene transcription - a case study of two litter decomposers.</title>
        <authorList>
            <person name="Barbi F."/>
            <person name="Kohler A."/>
            <person name="Barry K."/>
            <person name="Baskaran P."/>
            <person name="Daum C."/>
            <person name="Fauchery L."/>
            <person name="Ihrmark K."/>
            <person name="Kuo A."/>
            <person name="LaButti K."/>
            <person name="Lipzen A."/>
            <person name="Morin E."/>
            <person name="Grigoriev I.V."/>
            <person name="Henrissat B."/>
            <person name="Lindahl B."/>
            <person name="Martin F."/>
        </authorList>
    </citation>
    <scope>NUCLEOTIDE SEQUENCE</scope>
    <source>
        <strain evidence="6">JB14</strain>
    </source>
</reference>
<protein>
    <recommendedName>
        <fullName evidence="5">HMG box domain-containing protein</fullName>
    </recommendedName>
</protein>
<evidence type="ECO:0000259" key="5">
    <source>
        <dbReference type="PROSITE" id="PS50118"/>
    </source>
</evidence>
<evidence type="ECO:0000313" key="6">
    <source>
        <dbReference type="EMBL" id="KAE9409339.1"/>
    </source>
</evidence>
<keyword evidence="7" id="KW-1185">Reference proteome</keyword>
<evidence type="ECO:0000256" key="3">
    <source>
        <dbReference type="PROSITE-ProRule" id="PRU00267"/>
    </source>
</evidence>